<keyword evidence="7" id="KW-0325">Glycoprotein</keyword>
<evidence type="ECO:0000256" key="6">
    <source>
        <dbReference type="ARBA" id="ARBA00023136"/>
    </source>
</evidence>
<dbReference type="PANTHER" id="PTHR28607:SF4">
    <property type="entry name" value="TRANSMEMBRANE PROTEIN"/>
    <property type="match status" value="1"/>
</dbReference>
<evidence type="ECO:0000256" key="2">
    <source>
        <dbReference type="ARBA" id="ARBA00006986"/>
    </source>
</evidence>
<evidence type="ECO:0000313" key="11">
    <source>
        <dbReference type="Proteomes" id="UP000440578"/>
    </source>
</evidence>
<keyword evidence="3 9" id="KW-0812">Transmembrane</keyword>
<comment type="caution">
    <text evidence="10">The sequence shown here is derived from an EMBL/GenBank/DDBJ whole genome shotgun (WGS) entry which is preliminary data.</text>
</comment>
<proteinExistence type="inferred from homology"/>
<evidence type="ECO:0000256" key="3">
    <source>
        <dbReference type="ARBA" id="ARBA00022692"/>
    </source>
</evidence>
<dbReference type="Proteomes" id="UP000440578">
    <property type="component" value="Unassembled WGS sequence"/>
</dbReference>
<sequence length="127" mass="13453">MIMMDVTMSPNISTTMESATSAVTDAAPGGAAGAASVSSVLPEAPLLNATQADGMMKHISPGALMRGSIVFGVLCALVVVYIAFRTCRLRRNRKTARYNVLSTNDETAPLHSDEDEETVFDASSSRR</sequence>
<accession>A0A6A4WW95</accession>
<feature type="region of interest" description="Disordered" evidence="8">
    <location>
        <begin position="106"/>
        <end position="127"/>
    </location>
</feature>
<evidence type="ECO:0000256" key="9">
    <source>
        <dbReference type="SAM" id="Phobius"/>
    </source>
</evidence>
<evidence type="ECO:0008006" key="12">
    <source>
        <dbReference type="Google" id="ProtNLM"/>
    </source>
</evidence>
<dbReference type="GO" id="GO:0016020">
    <property type="term" value="C:membrane"/>
    <property type="evidence" value="ECO:0007669"/>
    <property type="project" value="UniProtKB-SubCell"/>
</dbReference>
<gene>
    <name evidence="10" type="ORF">FJT64_018700</name>
</gene>
<dbReference type="Pfam" id="PF06679">
    <property type="entry name" value="DUF1180"/>
    <property type="match status" value="1"/>
</dbReference>
<keyword evidence="4" id="KW-0732">Signal</keyword>
<dbReference type="InterPro" id="IPR009565">
    <property type="entry name" value="FAM174-like"/>
</dbReference>
<keyword evidence="5 9" id="KW-1133">Transmembrane helix</keyword>
<keyword evidence="6 9" id="KW-0472">Membrane</keyword>
<dbReference type="EMBL" id="VIIS01000328">
    <property type="protein sequence ID" value="KAF0310263.1"/>
    <property type="molecule type" value="Genomic_DNA"/>
</dbReference>
<keyword evidence="11" id="KW-1185">Reference proteome</keyword>
<organism evidence="10 11">
    <name type="scientific">Amphibalanus amphitrite</name>
    <name type="common">Striped barnacle</name>
    <name type="synonym">Balanus amphitrite</name>
    <dbReference type="NCBI Taxonomy" id="1232801"/>
    <lineage>
        <taxon>Eukaryota</taxon>
        <taxon>Metazoa</taxon>
        <taxon>Ecdysozoa</taxon>
        <taxon>Arthropoda</taxon>
        <taxon>Crustacea</taxon>
        <taxon>Multicrustacea</taxon>
        <taxon>Cirripedia</taxon>
        <taxon>Thoracica</taxon>
        <taxon>Thoracicalcarea</taxon>
        <taxon>Balanomorpha</taxon>
        <taxon>Balanoidea</taxon>
        <taxon>Balanidae</taxon>
        <taxon>Amphibalaninae</taxon>
        <taxon>Amphibalanus</taxon>
    </lineage>
</organism>
<name>A0A6A4WW95_AMPAM</name>
<dbReference type="PANTHER" id="PTHR28607">
    <property type="entry name" value="EXPRESSED PROTEIN"/>
    <property type="match status" value="1"/>
</dbReference>
<evidence type="ECO:0000313" key="10">
    <source>
        <dbReference type="EMBL" id="KAF0310263.1"/>
    </source>
</evidence>
<evidence type="ECO:0000256" key="7">
    <source>
        <dbReference type="ARBA" id="ARBA00023180"/>
    </source>
</evidence>
<evidence type="ECO:0000256" key="5">
    <source>
        <dbReference type="ARBA" id="ARBA00022989"/>
    </source>
</evidence>
<protein>
    <recommendedName>
        <fullName evidence="12">Membrane protein FAM174</fullName>
    </recommendedName>
</protein>
<evidence type="ECO:0000256" key="8">
    <source>
        <dbReference type="SAM" id="MobiDB-lite"/>
    </source>
</evidence>
<evidence type="ECO:0000256" key="1">
    <source>
        <dbReference type="ARBA" id="ARBA00004479"/>
    </source>
</evidence>
<dbReference type="AlphaFoldDB" id="A0A6A4WW95"/>
<comment type="similarity">
    <text evidence="2">Belongs to the FAM174 family.</text>
</comment>
<reference evidence="10 11" key="1">
    <citation type="submission" date="2019-07" db="EMBL/GenBank/DDBJ databases">
        <title>Draft genome assembly of a fouling barnacle, Amphibalanus amphitrite (Darwin, 1854): The first reference genome for Thecostraca.</title>
        <authorList>
            <person name="Kim W."/>
        </authorList>
    </citation>
    <scope>NUCLEOTIDE SEQUENCE [LARGE SCALE GENOMIC DNA]</scope>
    <source>
        <strain evidence="10">SNU_AA5</strain>
        <tissue evidence="10">Soma without cirri and trophi</tissue>
    </source>
</reference>
<comment type="subcellular location">
    <subcellularLocation>
        <location evidence="1">Membrane</location>
        <topology evidence="1">Single-pass type I membrane protein</topology>
    </subcellularLocation>
</comment>
<dbReference type="OrthoDB" id="6389284at2759"/>
<evidence type="ECO:0000256" key="4">
    <source>
        <dbReference type="ARBA" id="ARBA00022729"/>
    </source>
</evidence>
<feature type="transmembrane region" description="Helical" evidence="9">
    <location>
        <begin position="63"/>
        <end position="84"/>
    </location>
</feature>